<organism evidence="2">
    <name type="scientific">Marchantia polymorpha subsp. ruderalis</name>
    <dbReference type="NCBI Taxonomy" id="1480154"/>
    <lineage>
        <taxon>Eukaryota</taxon>
        <taxon>Viridiplantae</taxon>
        <taxon>Streptophyta</taxon>
        <taxon>Embryophyta</taxon>
        <taxon>Marchantiophyta</taxon>
        <taxon>Marchantiopsida</taxon>
        <taxon>Marchantiidae</taxon>
        <taxon>Marchantiales</taxon>
        <taxon>Marchantiaceae</taxon>
        <taxon>Marchantia</taxon>
    </lineage>
</organism>
<sequence length="62" mass="7642">MTGFEPATFCTQNKRATKLRYIPKPFFSTCIVLFFFFFAYLFYLLYIYFFLEKIKRKNILKI</sequence>
<reference evidence="2" key="1">
    <citation type="journal article" date="2019" name="Curr. Biol.">
        <title>Chromatin organization in early land plants reveals an ancestral association between H3K27me3, transposons, and constitutive heterochromatin.</title>
        <authorList>
            <person name="Montgomery S.A."/>
            <person name="Tanizawa Y."/>
            <person name="Galik B."/>
            <person name="Wang N."/>
            <person name="Ito T."/>
            <person name="Mochizuki T."/>
            <person name="Akimcheva S."/>
            <person name="Bowman J."/>
            <person name="Cognat V."/>
            <person name="Drouard L."/>
            <person name="Ekker H."/>
            <person name="Houng S."/>
            <person name="Kohchi T."/>
            <person name="Lin S."/>
            <person name="Liu L.D."/>
            <person name="Nakamura Y."/>
            <person name="Valeeva L.R."/>
            <person name="Shakirov E.V."/>
            <person name="Shippen D.E."/>
            <person name="Wei W."/>
            <person name="Yagura M."/>
            <person name="Yamaoka S."/>
            <person name="Yamato K.T."/>
            <person name="Liu C."/>
            <person name="Berger F."/>
        </authorList>
    </citation>
    <scope>NUCLEOTIDE SEQUENCE</scope>
    <source>
        <strain evidence="2">Tak-1</strain>
    </source>
</reference>
<feature type="transmembrane region" description="Helical" evidence="1">
    <location>
        <begin position="26"/>
        <end position="51"/>
    </location>
</feature>
<evidence type="ECO:0000256" key="1">
    <source>
        <dbReference type="SAM" id="Phobius"/>
    </source>
</evidence>
<gene>
    <name evidence="2" type="ORF">Mp_zg01050</name>
</gene>
<protein>
    <submittedName>
        <fullName evidence="2">Uncharacterized protein</fullName>
    </submittedName>
</protein>
<keyword evidence="1" id="KW-0812">Transmembrane</keyword>
<keyword evidence="1" id="KW-1133">Transmembrane helix</keyword>
<dbReference type="EMBL" id="AP020202">
    <property type="protein sequence ID" value="BBN20758.1"/>
    <property type="molecule type" value="Genomic_DNA"/>
</dbReference>
<keyword evidence="1" id="KW-0472">Membrane</keyword>
<evidence type="ECO:0000313" key="2">
    <source>
        <dbReference type="EMBL" id="BBN20758.1"/>
    </source>
</evidence>
<accession>A0A679DYA0</accession>
<proteinExistence type="predicted"/>
<dbReference type="AlphaFoldDB" id="A0A679DYA0"/>
<name>A0A679DYA0_MARPO</name>